<dbReference type="SMART" id="SM00450">
    <property type="entry name" value="RHOD"/>
    <property type="match status" value="1"/>
</dbReference>
<dbReference type="InterPro" id="IPR040503">
    <property type="entry name" value="TRHO_N"/>
</dbReference>
<feature type="domain" description="Rhodanese" evidence="3">
    <location>
        <begin position="137"/>
        <end position="233"/>
    </location>
</feature>
<dbReference type="PANTHER" id="PTHR43268:SF3">
    <property type="entry name" value="RHODANESE-LIKE DOMAIN-CONTAINING PROTEIN 7-RELATED"/>
    <property type="match status" value="1"/>
</dbReference>
<evidence type="ECO:0000256" key="2">
    <source>
        <dbReference type="SAM" id="MobiDB-lite"/>
    </source>
</evidence>
<dbReference type="Proteomes" id="UP001265700">
    <property type="component" value="Unassembled WGS sequence"/>
</dbReference>
<dbReference type="PANTHER" id="PTHR43268">
    <property type="entry name" value="THIOSULFATE SULFURTRANSFERASE/RHODANESE-LIKE DOMAIN-CONTAINING PROTEIN 2"/>
    <property type="match status" value="1"/>
</dbReference>
<keyword evidence="5" id="KW-1185">Reference proteome</keyword>
<protein>
    <recommendedName>
        <fullName evidence="1">tRNA uridine(34) hydroxylase</fullName>
        <ecNumber evidence="1">1.14.-.-</ecNumber>
    </recommendedName>
    <alternativeName>
        <fullName evidence="1">tRNA hydroxylation protein O</fullName>
    </alternativeName>
</protein>
<dbReference type="Pfam" id="PF00581">
    <property type="entry name" value="Rhodanese"/>
    <property type="match status" value="1"/>
</dbReference>
<evidence type="ECO:0000313" key="4">
    <source>
        <dbReference type="EMBL" id="MDR7148145.1"/>
    </source>
</evidence>
<dbReference type="PROSITE" id="PS50206">
    <property type="entry name" value="RHODANESE_3"/>
    <property type="match status" value="1"/>
</dbReference>
<dbReference type="HAMAP" id="MF_00469">
    <property type="entry name" value="TrhO"/>
    <property type="match status" value="1"/>
</dbReference>
<dbReference type="EC" id="1.14.-.-" evidence="1"/>
<dbReference type="InterPro" id="IPR001763">
    <property type="entry name" value="Rhodanese-like_dom"/>
</dbReference>
<proteinExistence type="inferred from homology"/>
<evidence type="ECO:0000256" key="1">
    <source>
        <dbReference type="HAMAP-Rule" id="MF_00469"/>
    </source>
</evidence>
<dbReference type="Gene3D" id="3.30.70.100">
    <property type="match status" value="1"/>
</dbReference>
<dbReference type="InterPro" id="IPR020936">
    <property type="entry name" value="TrhO"/>
</dbReference>
<dbReference type="Pfam" id="PF17773">
    <property type="entry name" value="UPF0176_N"/>
    <property type="match status" value="1"/>
</dbReference>
<dbReference type="SUPFAM" id="SSF52821">
    <property type="entry name" value="Rhodanese/Cell cycle control phosphatase"/>
    <property type="match status" value="1"/>
</dbReference>
<evidence type="ECO:0000259" key="3">
    <source>
        <dbReference type="PROSITE" id="PS50206"/>
    </source>
</evidence>
<organism evidence="4 5">
    <name type="scientific">Hydrogenophaga palleronii</name>
    <dbReference type="NCBI Taxonomy" id="65655"/>
    <lineage>
        <taxon>Bacteria</taxon>
        <taxon>Pseudomonadati</taxon>
        <taxon>Pseudomonadota</taxon>
        <taxon>Betaproteobacteria</taxon>
        <taxon>Burkholderiales</taxon>
        <taxon>Comamonadaceae</taxon>
        <taxon>Hydrogenophaga</taxon>
    </lineage>
</organism>
<keyword evidence="1" id="KW-0560">Oxidoreductase</keyword>
<comment type="caution">
    <text evidence="4">The sequence shown here is derived from an EMBL/GenBank/DDBJ whole genome shotgun (WGS) entry which is preliminary data.</text>
</comment>
<name>A0ABU1WFU9_9BURK</name>
<comment type="similarity">
    <text evidence="1">Belongs to the TrhO family.</text>
</comment>
<keyword evidence="1" id="KW-0819">tRNA processing</keyword>
<evidence type="ECO:0000313" key="5">
    <source>
        <dbReference type="Proteomes" id="UP001265700"/>
    </source>
</evidence>
<dbReference type="Gene3D" id="3.40.250.10">
    <property type="entry name" value="Rhodanese-like domain"/>
    <property type="match status" value="1"/>
</dbReference>
<comment type="function">
    <text evidence="1">Catalyzes oxygen-dependent 5-hydroxyuridine (ho5U) modification at position 34 in tRNAs.</text>
</comment>
<dbReference type="RefSeq" id="WP_310310383.1">
    <property type="nucleotide sequence ID" value="NZ_JAVDWU010000001.1"/>
</dbReference>
<feature type="compositionally biased region" description="Basic and acidic residues" evidence="2">
    <location>
        <begin position="312"/>
        <end position="321"/>
    </location>
</feature>
<dbReference type="EMBL" id="JAVDWU010000001">
    <property type="protein sequence ID" value="MDR7148145.1"/>
    <property type="molecule type" value="Genomic_DNA"/>
</dbReference>
<dbReference type="NCBIfam" id="NF001136">
    <property type="entry name" value="PRK00142.1-4"/>
    <property type="match status" value="1"/>
</dbReference>
<feature type="region of interest" description="Disordered" evidence="2">
    <location>
        <begin position="312"/>
        <end position="341"/>
    </location>
</feature>
<gene>
    <name evidence="1" type="primary">trhO</name>
    <name evidence="4" type="ORF">J2W49_000073</name>
</gene>
<comment type="catalytic activity">
    <reaction evidence="1">
        <text>uridine(34) in tRNA + AH2 + O2 = 5-hydroxyuridine(34) in tRNA + A + H2O</text>
        <dbReference type="Rhea" id="RHEA:64224"/>
        <dbReference type="Rhea" id="RHEA-COMP:11727"/>
        <dbReference type="Rhea" id="RHEA-COMP:13381"/>
        <dbReference type="ChEBI" id="CHEBI:13193"/>
        <dbReference type="ChEBI" id="CHEBI:15377"/>
        <dbReference type="ChEBI" id="CHEBI:15379"/>
        <dbReference type="ChEBI" id="CHEBI:17499"/>
        <dbReference type="ChEBI" id="CHEBI:65315"/>
        <dbReference type="ChEBI" id="CHEBI:136877"/>
    </reaction>
</comment>
<feature type="compositionally biased region" description="Pro residues" evidence="2">
    <location>
        <begin position="332"/>
        <end position="341"/>
    </location>
</feature>
<sequence length="341" mass="37636">MHTSAPEAAATEAPRPRYLTAALYKFVDLPDFPDLRDPLQACCDANGVKGTLLLAREGINGTIAGPEAGVRAVLAHLHADARLATLAHKESWSDKPPFLRMKVRLKKEIVTLRVPELDPNKTVGQYVKPQDWNQLLADPDVVVIDTRNDYEVAIGTFEGAINPNIKTFTELPAWLDAQPALQGGKKPKVAMFCTGGIRCEKSTALMKMRGFDEVYHLEGGILKYLEEVPPEQSTWQGECFVFDERVSVGHGLQPGPHELCRSCRWPLSEADKASLHYVKGVSCDHCFDQRTPEEKARLAERQRQVELAEVRGEIHVGKKMEIPPAPQSEDAPPAPPSASPP</sequence>
<dbReference type="CDD" id="cd01518">
    <property type="entry name" value="RHOD_YceA"/>
    <property type="match status" value="1"/>
</dbReference>
<reference evidence="4 5" key="1">
    <citation type="submission" date="2023-07" db="EMBL/GenBank/DDBJ databases">
        <title>Sorghum-associated microbial communities from plants grown in Nebraska, USA.</title>
        <authorList>
            <person name="Schachtman D."/>
        </authorList>
    </citation>
    <scope>NUCLEOTIDE SEQUENCE [LARGE SCALE GENOMIC DNA]</scope>
    <source>
        <strain evidence="4 5">4249</strain>
    </source>
</reference>
<dbReference type="InterPro" id="IPR036873">
    <property type="entry name" value="Rhodanese-like_dom_sf"/>
</dbReference>
<accession>A0ABU1WFU9</accession>